<accession>I1X5F5</accession>
<dbReference type="Pfam" id="PF00440">
    <property type="entry name" value="TetR_N"/>
    <property type="match status" value="1"/>
</dbReference>
<protein>
    <submittedName>
        <fullName evidence="4">Transcriptional regulator, TetR family</fullName>
    </submittedName>
</protein>
<dbReference type="PANTHER" id="PTHR30328:SF54">
    <property type="entry name" value="HTH-TYPE TRANSCRIPTIONAL REPRESSOR SCO4008"/>
    <property type="match status" value="1"/>
</dbReference>
<dbReference type="SUPFAM" id="SSF46689">
    <property type="entry name" value="Homeodomain-like"/>
    <property type="match status" value="1"/>
</dbReference>
<evidence type="ECO:0000313" key="4">
    <source>
        <dbReference type="EMBL" id="AFI78730.1"/>
    </source>
</evidence>
<dbReference type="PROSITE" id="PS50977">
    <property type="entry name" value="HTH_TETR_2"/>
    <property type="match status" value="1"/>
</dbReference>
<evidence type="ECO:0000256" key="1">
    <source>
        <dbReference type="ARBA" id="ARBA00023125"/>
    </source>
</evidence>
<name>I1X5F5_9BACT</name>
<feature type="domain" description="HTH tetR-type" evidence="3">
    <location>
        <begin position="13"/>
        <end position="72"/>
    </location>
</feature>
<dbReference type="InterPro" id="IPR041474">
    <property type="entry name" value="NicS_C"/>
</dbReference>
<evidence type="ECO:0000259" key="3">
    <source>
        <dbReference type="PROSITE" id="PS50977"/>
    </source>
</evidence>
<dbReference type="InterPro" id="IPR050109">
    <property type="entry name" value="HTH-type_TetR-like_transc_reg"/>
</dbReference>
<sequence length="212" mass="24320">MSEQKTKIRRDSAATKERILQAGITEFGAKGYGARTEDIAKRAKCNIRMLYHYFGGKKDLYLACLERVYSRIRNEEQNLNLAQLEPLDAIHRLVEFTFDHMRNNPDFVYMAGVENTQRARFIKKIAPVANAAVDLIVTIEGILDRGVRDGTLRSGIDAFQLYISILSLSYLHLSNRYTLSATYGRDVSDSKWLDERHEHVSELVLSFVKRTD</sequence>
<dbReference type="EMBL" id="JQ256789">
    <property type="protein sequence ID" value="AFI78730.1"/>
    <property type="molecule type" value="Genomic_DNA"/>
</dbReference>
<reference evidence="4" key="1">
    <citation type="journal article" date="2012" name="ISME J.">
        <title>Roseobacter clade bacteria are abundant in coastal sediments and encode a novel combination of sulfur oxidation genes.</title>
        <authorList>
            <person name="Lenk S."/>
            <person name="Moraru C."/>
            <person name="Hahnke S."/>
            <person name="Arnds J."/>
            <person name="Richter M."/>
            <person name="Kube M."/>
            <person name="Reinhardt R."/>
            <person name="Brinkhoff T."/>
            <person name="Harder J."/>
            <person name="Amann R."/>
            <person name="Mussmann M."/>
        </authorList>
    </citation>
    <scope>NUCLEOTIDE SEQUENCE</scope>
</reference>
<keyword evidence="1 2" id="KW-0238">DNA-binding</keyword>
<gene>
    <name evidence="4" type="ORF">ws406H10_0018</name>
</gene>
<feature type="DNA-binding region" description="H-T-H motif" evidence="2">
    <location>
        <begin position="35"/>
        <end position="54"/>
    </location>
</feature>
<evidence type="ECO:0000256" key="2">
    <source>
        <dbReference type="PROSITE-ProRule" id="PRU00335"/>
    </source>
</evidence>
<organism evidence="4">
    <name type="scientific">uncultured bacterium ws406H10</name>
    <dbReference type="NCBI Taxonomy" id="1131831"/>
    <lineage>
        <taxon>Bacteria</taxon>
        <taxon>environmental samples</taxon>
    </lineage>
</organism>
<dbReference type="AlphaFoldDB" id="I1X5F5"/>
<dbReference type="InterPro" id="IPR001647">
    <property type="entry name" value="HTH_TetR"/>
</dbReference>
<dbReference type="Pfam" id="PF17938">
    <property type="entry name" value="TetR_C_29"/>
    <property type="match status" value="1"/>
</dbReference>
<dbReference type="InterPro" id="IPR009057">
    <property type="entry name" value="Homeodomain-like_sf"/>
</dbReference>
<dbReference type="SUPFAM" id="SSF48498">
    <property type="entry name" value="Tetracyclin repressor-like, C-terminal domain"/>
    <property type="match status" value="1"/>
</dbReference>
<dbReference type="InterPro" id="IPR036271">
    <property type="entry name" value="Tet_transcr_reg_TetR-rel_C_sf"/>
</dbReference>
<proteinExistence type="predicted"/>
<dbReference type="Gene3D" id="1.10.357.10">
    <property type="entry name" value="Tetracycline Repressor, domain 2"/>
    <property type="match status" value="1"/>
</dbReference>
<dbReference type="PANTHER" id="PTHR30328">
    <property type="entry name" value="TRANSCRIPTIONAL REPRESSOR"/>
    <property type="match status" value="1"/>
</dbReference>
<dbReference type="GO" id="GO:0003677">
    <property type="term" value="F:DNA binding"/>
    <property type="evidence" value="ECO:0007669"/>
    <property type="project" value="UniProtKB-UniRule"/>
</dbReference>